<keyword evidence="1" id="KW-0812">Transmembrane</keyword>
<sequence>MFKAMLRYRLTAIWKTLLIALAIGAIVTTASELILSTQAFSMELLGASLATTGLIVTQLCLIILSFTMTRPYFEFGILNGVSRKINYATHLVSLFGSQLVTFMIFYPTTAAVFQSYLKDNMNLFDPYLMFIMIIGAWILIASGIEISSFITLFERKIWWIVITLWVVLDMLFEHYVHPIINSILPTWTKLTALNFNKADLMTAAKMVVLSRYFWLTFFTSVIFPLLVAWICQYYMQTKKIALKWRRSA</sequence>
<feature type="transmembrane region" description="Helical" evidence="1">
    <location>
        <begin position="157"/>
        <end position="176"/>
    </location>
</feature>
<reference evidence="2 3" key="1">
    <citation type="journal article" date="2015" name="Genome Announc.">
        <title>Expanding the biotechnology potential of lactobacilli through comparative genomics of 213 strains and associated genera.</title>
        <authorList>
            <person name="Sun Z."/>
            <person name="Harris H.M."/>
            <person name="McCann A."/>
            <person name="Guo C."/>
            <person name="Argimon S."/>
            <person name="Zhang W."/>
            <person name="Yang X."/>
            <person name="Jeffery I.B."/>
            <person name="Cooney J.C."/>
            <person name="Kagawa T.F."/>
            <person name="Liu W."/>
            <person name="Song Y."/>
            <person name="Salvetti E."/>
            <person name="Wrobel A."/>
            <person name="Rasinkangas P."/>
            <person name="Parkhill J."/>
            <person name="Rea M.C."/>
            <person name="O'Sullivan O."/>
            <person name="Ritari J."/>
            <person name="Douillard F.P."/>
            <person name="Paul Ross R."/>
            <person name="Yang R."/>
            <person name="Briner A.E."/>
            <person name="Felis G.E."/>
            <person name="de Vos W.M."/>
            <person name="Barrangou R."/>
            <person name="Klaenhammer T.R."/>
            <person name="Caufield P.W."/>
            <person name="Cui Y."/>
            <person name="Zhang H."/>
            <person name="O'Toole P.W."/>
        </authorList>
    </citation>
    <scope>NUCLEOTIDE SEQUENCE [LARGE SCALE GENOMIC DNA]</scope>
    <source>
        <strain evidence="2 3">DSM 20719</strain>
    </source>
</reference>
<feature type="transmembrane region" description="Helical" evidence="1">
    <location>
        <begin position="127"/>
        <end position="150"/>
    </location>
</feature>
<feature type="transmembrane region" description="Helical" evidence="1">
    <location>
        <begin position="87"/>
        <end position="107"/>
    </location>
</feature>
<dbReference type="Proteomes" id="UP000050823">
    <property type="component" value="Unassembled WGS sequence"/>
</dbReference>
<protein>
    <submittedName>
        <fullName evidence="2">Uncharacterized protein</fullName>
    </submittedName>
</protein>
<evidence type="ECO:0000313" key="3">
    <source>
        <dbReference type="Proteomes" id="UP000050823"/>
    </source>
</evidence>
<dbReference type="EMBL" id="AYZB01000035">
    <property type="protein sequence ID" value="KRM22221.1"/>
    <property type="molecule type" value="Genomic_DNA"/>
</dbReference>
<proteinExistence type="predicted"/>
<evidence type="ECO:0000313" key="2">
    <source>
        <dbReference type="EMBL" id="KRM22221.1"/>
    </source>
</evidence>
<dbReference type="RefSeq" id="WP_057908215.1">
    <property type="nucleotide sequence ID" value="NZ_AYZB01000035.1"/>
</dbReference>
<keyword evidence="1" id="KW-0472">Membrane</keyword>
<dbReference type="AlphaFoldDB" id="A0AA89KWW4"/>
<keyword evidence="1" id="KW-1133">Transmembrane helix</keyword>
<evidence type="ECO:0000256" key="1">
    <source>
        <dbReference type="SAM" id="Phobius"/>
    </source>
</evidence>
<feature type="transmembrane region" description="Helical" evidence="1">
    <location>
        <begin position="46"/>
        <end position="66"/>
    </location>
</feature>
<accession>A0AA89KWW4</accession>
<comment type="caution">
    <text evidence="2">The sequence shown here is derived from an EMBL/GenBank/DDBJ whole genome shotgun (WGS) entry which is preliminary data.</text>
</comment>
<gene>
    <name evidence="2" type="ORF">FC90_GL000820</name>
</gene>
<feature type="transmembrane region" description="Helical" evidence="1">
    <location>
        <begin position="212"/>
        <end position="235"/>
    </location>
</feature>
<organism evidence="2 3">
    <name type="scientific">Latilactobacillus graminis DSM 20719</name>
    <dbReference type="NCBI Taxonomy" id="1423752"/>
    <lineage>
        <taxon>Bacteria</taxon>
        <taxon>Bacillati</taxon>
        <taxon>Bacillota</taxon>
        <taxon>Bacilli</taxon>
        <taxon>Lactobacillales</taxon>
        <taxon>Lactobacillaceae</taxon>
        <taxon>Latilactobacillus</taxon>
    </lineage>
</organism>
<name>A0AA89KWW4_9LACO</name>